<dbReference type="EMBL" id="REFJ01000001">
    <property type="protein sequence ID" value="RMA82720.1"/>
    <property type="molecule type" value="Genomic_DNA"/>
</dbReference>
<gene>
    <name evidence="3" type="ORF">DFR27_0678</name>
</gene>
<dbReference type="AlphaFoldDB" id="A0A3M0ACP2"/>
<dbReference type="OrthoDB" id="5293851at2"/>
<feature type="compositionally biased region" description="Low complexity" evidence="1">
    <location>
        <begin position="223"/>
        <end position="234"/>
    </location>
</feature>
<evidence type="ECO:0000256" key="1">
    <source>
        <dbReference type="SAM" id="MobiDB-lite"/>
    </source>
</evidence>
<evidence type="ECO:0000313" key="3">
    <source>
        <dbReference type="EMBL" id="RMA82720.1"/>
    </source>
</evidence>
<keyword evidence="2" id="KW-1133">Transmembrane helix</keyword>
<proteinExistence type="predicted"/>
<feature type="transmembrane region" description="Helical" evidence="2">
    <location>
        <begin position="149"/>
        <end position="167"/>
    </location>
</feature>
<accession>A0A3M0ACP2</accession>
<keyword evidence="4" id="KW-1185">Reference proteome</keyword>
<feature type="transmembrane region" description="Helical" evidence="2">
    <location>
        <begin position="12"/>
        <end position="31"/>
    </location>
</feature>
<dbReference type="RefSeq" id="WP_121876029.1">
    <property type="nucleotide sequence ID" value="NZ_REFJ01000001.1"/>
</dbReference>
<reference evidence="3 4" key="1">
    <citation type="submission" date="2018-10" db="EMBL/GenBank/DDBJ databases">
        <title>Genomic Encyclopedia of Type Strains, Phase IV (KMG-IV): sequencing the most valuable type-strain genomes for metagenomic binning, comparative biology and taxonomic classification.</title>
        <authorList>
            <person name="Goeker M."/>
        </authorList>
    </citation>
    <scope>NUCLEOTIDE SEQUENCE [LARGE SCALE GENOMIC DNA]</scope>
    <source>
        <strain evidence="3 4">DSM 25080</strain>
    </source>
</reference>
<comment type="caution">
    <text evidence="3">The sequence shown here is derived from an EMBL/GenBank/DDBJ whole genome shotgun (WGS) entry which is preliminary data.</text>
</comment>
<evidence type="ECO:0000256" key="2">
    <source>
        <dbReference type="SAM" id="Phobius"/>
    </source>
</evidence>
<organism evidence="3 4">
    <name type="scientific">Umboniibacter marinipuniceus</name>
    <dbReference type="NCBI Taxonomy" id="569599"/>
    <lineage>
        <taxon>Bacteria</taxon>
        <taxon>Pseudomonadati</taxon>
        <taxon>Pseudomonadota</taxon>
        <taxon>Gammaproteobacteria</taxon>
        <taxon>Cellvibrionales</taxon>
        <taxon>Cellvibrionaceae</taxon>
        <taxon>Umboniibacter</taxon>
    </lineage>
</organism>
<feature type="transmembrane region" description="Helical" evidence="2">
    <location>
        <begin position="119"/>
        <end position="137"/>
    </location>
</feature>
<keyword evidence="2" id="KW-0812">Transmembrane</keyword>
<sequence>MESKKVLSKQQIASWLVFLVAALVVAWTPWFTDAAHALINITMLDAFGIFATAKLINGAISVVQSISVSVSVFAGLAIQPGEFLDPLNDLIESFSWMSLLALASLGMQKLLLLITSGKYFNALLSLAAIALAFSLLPRYRHHFEFSRKLLVFAFALRFIVPTTLLLSEATDWLLLSEFRSASHDELIQSQAVLTSISNTYKVPEPQPSASIEPVESTQPNDIPSPATNANGTPAPASPTLPNPATTRPAFTEDPIGYWNWEPPSTEVDPHDRNWQQIAQELEAFLSDEDALNQSLQATTVSVVDLTVIFLLQTLLIPLLFLFVVWRLIRKWWA</sequence>
<feature type="transmembrane region" description="Helical" evidence="2">
    <location>
        <begin position="51"/>
        <end position="78"/>
    </location>
</feature>
<feature type="transmembrane region" description="Helical" evidence="2">
    <location>
        <begin position="305"/>
        <end position="328"/>
    </location>
</feature>
<evidence type="ECO:0000313" key="4">
    <source>
        <dbReference type="Proteomes" id="UP000267187"/>
    </source>
</evidence>
<name>A0A3M0ACP2_9GAMM</name>
<feature type="region of interest" description="Disordered" evidence="1">
    <location>
        <begin position="204"/>
        <end position="246"/>
    </location>
</feature>
<feature type="transmembrane region" description="Helical" evidence="2">
    <location>
        <begin position="90"/>
        <end position="107"/>
    </location>
</feature>
<keyword evidence="2" id="KW-0472">Membrane</keyword>
<protein>
    <submittedName>
        <fullName evidence="3">Uncharacterized protein</fullName>
    </submittedName>
</protein>
<dbReference type="Proteomes" id="UP000267187">
    <property type="component" value="Unassembled WGS sequence"/>
</dbReference>